<keyword evidence="2" id="KW-1185">Reference proteome</keyword>
<dbReference type="AlphaFoldDB" id="A0ABD2XLI6"/>
<protein>
    <submittedName>
        <fullName evidence="1">Uncharacterized protein</fullName>
    </submittedName>
</protein>
<gene>
    <name evidence="1" type="ORF">TKK_001668</name>
</gene>
<name>A0ABD2XLI6_9HYME</name>
<evidence type="ECO:0000313" key="1">
    <source>
        <dbReference type="EMBL" id="KAL3406326.1"/>
    </source>
</evidence>
<reference evidence="1 2" key="1">
    <citation type="journal article" date="2024" name="bioRxiv">
        <title>A reference genome for Trichogramma kaykai: A tiny desert-dwelling parasitoid wasp with competing sex-ratio distorters.</title>
        <authorList>
            <person name="Culotta J."/>
            <person name="Lindsey A.R."/>
        </authorList>
    </citation>
    <scope>NUCLEOTIDE SEQUENCE [LARGE SCALE GENOMIC DNA]</scope>
    <source>
        <strain evidence="1 2">KSX58</strain>
    </source>
</reference>
<organism evidence="1 2">
    <name type="scientific">Trichogramma kaykai</name>
    <dbReference type="NCBI Taxonomy" id="54128"/>
    <lineage>
        <taxon>Eukaryota</taxon>
        <taxon>Metazoa</taxon>
        <taxon>Ecdysozoa</taxon>
        <taxon>Arthropoda</taxon>
        <taxon>Hexapoda</taxon>
        <taxon>Insecta</taxon>
        <taxon>Pterygota</taxon>
        <taxon>Neoptera</taxon>
        <taxon>Endopterygota</taxon>
        <taxon>Hymenoptera</taxon>
        <taxon>Apocrita</taxon>
        <taxon>Proctotrupomorpha</taxon>
        <taxon>Chalcidoidea</taxon>
        <taxon>Trichogrammatidae</taxon>
        <taxon>Trichogramma</taxon>
    </lineage>
</organism>
<dbReference type="Proteomes" id="UP001627154">
    <property type="component" value="Unassembled WGS sequence"/>
</dbReference>
<sequence length="107" mass="12338">MRRTHSSPLFQIDIWDREALFKPNKNYKLVARRATLRPRGINRSTQIYSHRLLGLQRDTRARGSSSSASLINLFTRLLARCLIKRKHSFCTAIISSRRADLDASVRG</sequence>
<evidence type="ECO:0000313" key="2">
    <source>
        <dbReference type="Proteomes" id="UP001627154"/>
    </source>
</evidence>
<accession>A0ABD2XLI6</accession>
<dbReference type="EMBL" id="JBJJXI010000019">
    <property type="protein sequence ID" value="KAL3406326.1"/>
    <property type="molecule type" value="Genomic_DNA"/>
</dbReference>
<proteinExistence type="predicted"/>
<comment type="caution">
    <text evidence="1">The sequence shown here is derived from an EMBL/GenBank/DDBJ whole genome shotgun (WGS) entry which is preliminary data.</text>
</comment>